<gene>
    <name evidence="1 3" type="ORF">CBG16199</name>
    <name evidence="1" type="ORF">CBG_16199</name>
</gene>
<organism evidence="1 2">
    <name type="scientific">Caenorhabditis briggsae</name>
    <dbReference type="NCBI Taxonomy" id="6238"/>
    <lineage>
        <taxon>Eukaryota</taxon>
        <taxon>Metazoa</taxon>
        <taxon>Ecdysozoa</taxon>
        <taxon>Nematoda</taxon>
        <taxon>Chromadorea</taxon>
        <taxon>Rhabditida</taxon>
        <taxon>Rhabditina</taxon>
        <taxon>Rhabditomorpha</taxon>
        <taxon>Rhabditoidea</taxon>
        <taxon>Rhabditidae</taxon>
        <taxon>Peloderinae</taxon>
        <taxon>Caenorhabditis</taxon>
    </lineage>
</organism>
<dbReference type="EMBL" id="HE600961">
    <property type="protein sequence ID" value="CAP34206.1"/>
    <property type="molecule type" value="Genomic_DNA"/>
</dbReference>
<evidence type="ECO:0000313" key="3">
    <source>
        <dbReference type="WormBase" id="CBG16199"/>
    </source>
</evidence>
<dbReference type="Proteomes" id="UP000008549">
    <property type="component" value="Unassembled WGS sequence"/>
</dbReference>
<dbReference type="KEGG" id="cbr:CBG_16199"/>
<evidence type="ECO:0000313" key="1">
    <source>
        <dbReference type="EMBL" id="CAP34206.1"/>
    </source>
</evidence>
<dbReference type="InParanoid" id="A8XNW6"/>
<proteinExistence type="predicted"/>
<sequence length="75" mass="9282">MTTWLSACNFWTEVEGDKYFGDKNRRFSKKEYETHRKSKKKQLDAKKCEKKTRKLIRQNLFSRNRHDSQRHLQNF</sequence>
<name>A8XNW6_CAEBR</name>
<keyword evidence="2" id="KW-1185">Reference proteome</keyword>
<reference evidence="1 2" key="2">
    <citation type="journal article" date="2011" name="PLoS Genet.">
        <title>Caenorhabditis briggsae recombinant inbred line genotypes reveal inter-strain incompatibility and the evolution of recombination.</title>
        <authorList>
            <person name="Ross J.A."/>
            <person name="Koboldt D.C."/>
            <person name="Staisch J.E."/>
            <person name="Chamberlin H.M."/>
            <person name="Gupta B.P."/>
            <person name="Miller R.D."/>
            <person name="Baird S.E."/>
            <person name="Haag E.S."/>
        </authorList>
    </citation>
    <scope>NUCLEOTIDE SEQUENCE [LARGE SCALE GENOMIC DNA]</scope>
    <source>
        <strain evidence="1 2">AF16</strain>
    </source>
</reference>
<dbReference type="WormBase" id="CBG16199">
    <property type="protein sequence ID" value="CBP40890"/>
    <property type="gene ID" value="WBGene00036221"/>
</dbReference>
<dbReference type="AlphaFoldDB" id="A8XNW6"/>
<dbReference type="RefSeq" id="XP_002643522.1">
    <property type="nucleotide sequence ID" value="XM_002643476.1"/>
</dbReference>
<reference evidence="1 2" key="1">
    <citation type="journal article" date="2003" name="PLoS Biol.">
        <title>The genome sequence of Caenorhabditis briggsae: a platform for comparative genomics.</title>
        <authorList>
            <person name="Stein L.D."/>
            <person name="Bao Z."/>
            <person name="Blasiar D."/>
            <person name="Blumenthal T."/>
            <person name="Brent M.R."/>
            <person name="Chen N."/>
            <person name="Chinwalla A."/>
            <person name="Clarke L."/>
            <person name="Clee C."/>
            <person name="Coghlan A."/>
            <person name="Coulson A."/>
            <person name="D'Eustachio P."/>
            <person name="Fitch D.H."/>
            <person name="Fulton L.A."/>
            <person name="Fulton R.E."/>
            <person name="Griffiths-Jones S."/>
            <person name="Harris T.W."/>
            <person name="Hillier L.W."/>
            <person name="Kamath R."/>
            <person name="Kuwabara P.E."/>
            <person name="Mardis E.R."/>
            <person name="Marra M.A."/>
            <person name="Miner T.L."/>
            <person name="Minx P."/>
            <person name="Mullikin J.C."/>
            <person name="Plumb R.W."/>
            <person name="Rogers J."/>
            <person name="Schein J.E."/>
            <person name="Sohrmann M."/>
            <person name="Spieth J."/>
            <person name="Stajich J.E."/>
            <person name="Wei C."/>
            <person name="Willey D."/>
            <person name="Wilson R.K."/>
            <person name="Durbin R."/>
            <person name="Waterston R.H."/>
        </authorList>
    </citation>
    <scope>NUCLEOTIDE SEQUENCE [LARGE SCALE GENOMIC DNA]</scope>
    <source>
        <strain evidence="1 2">AF16</strain>
    </source>
</reference>
<evidence type="ECO:0000313" key="2">
    <source>
        <dbReference type="Proteomes" id="UP000008549"/>
    </source>
</evidence>
<dbReference type="HOGENOM" id="CLU_175018_0_0_1"/>
<accession>A8XNW6</accession>
<dbReference type="GeneID" id="8585515"/>
<protein>
    <submittedName>
        <fullName evidence="1">Protein CBG16199</fullName>
    </submittedName>
</protein>
<dbReference type="CTD" id="8585515"/>